<reference evidence="2 3" key="1">
    <citation type="submission" date="2015-04" db="EMBL/GenBank/DDBJ databases">
        <title>Complete genome sequence of Schizopora paradoxa KUC8140, a cosmopolitan wood degrader in East Asia.</title>
        <authorList>
            <consortium name="DOE Joint Genome Institute"/>
            <person name="Min B."/>
            <person name="Park H."/>
            <person name="Jang Y."/>
            <person name="Kim J.-J."/>
            <person name="Kim K.H."/>
            <person name="Pangilinan J."/>
            <person name="Lipzen A."/>
            <person name="Riley R."/>
            <person name="Grigoriev I.V."/>
            <person name="Spatafora J.W."/>
            <person name="Choi I.-G."/>
        </authorList>
    </citation>
    <scope>NUCLEOTIDE SEQUENCE [LARGE SCALE GENOMIC DNA]</scope>
    <source>
        <strain evidence="2 3">KUC8140</strain>
    </source>
</reference>
<dbReference type="InterPro" id="IPR036291">
    <property type="entry name" value="NAD(P)-bd_dom_sf"/>
</dbReference>
<dbReference type="InterPro" id="IPR013149">
    <property type="entry name" value="ADH-like_C"/>
</dbReference>
<dbReference type="Pfam" id="PF08240">
    <property type="entry name" value="ADH_N"/>
    <property type="match status" value="1"/>
</dbReference>
<protein>
    <submittedName>
        <fullName evidence="2">NAD-P-binding protein</fullName>
    </submittedName>
</protein>
<dbReference type="SUPFAM" id="SSF50129">
    <property type="entry name" value="GroES-like"/>
    <property type="match status" value="1"/>
</dbReference>
<dbReference type="EMBL" id="KQ085901">
    <property type="protein sequence ID" value="KLO17732.1"/>
    <property type="molecule type" value="Genomic_DNA"/>
</dbReference>
<dbReference type="OrthoDB" id="9930022at2759"/>
<dbReference type="InterPro" id="IPR020843">
    <property type="entry name" value="ER"/>
</dbReference>
<name>A0A0H2S1K5_9AGAM</name>
<dbReference type="STRING" id="27342.A0A0H2S1K5"/>
<evidence type="ECO:0000313" key="3">
    <source>
        <dbReference type="Proteomes" id="UP000053477"/>
    </source>
</evidence>
<dbReference type="InterPro" id="IPR011032">
    <property type="entry name" value="GroES-like_sf"/>
</dbReference>
<sequence>MSELPTFTKEYRTQPGKGLDNITLTSANLIPPGDNEVLVKIQAVSMQYRDHAIATGTYPLYVKDNVVPGSDCAGEVVAVGFAVKYWKKGDRVCSNFNIEQIYGELTEKHANSALGGPIDGVLTEYKVFPEHCLVKVPDFMSYEEASTLPGAALTAYNALNGPVPVKAGDYVLTQGTGGVSIFAVQIAIASGATVIATTSSPEKVAFLKSLGVEHVINYKEKPHWGEDVLKITGIGVDHTIELGGARTINEAFKCTKYAGWIHTIGFLAGEGEASNLHLECLVKNITLRGIIVGPRSKFEDMNRLFEAKKIRPVIDKVFPFEKVPQAFAYVQAQKQVGKVVIKL</sequence>
<dbReference type="GO" id="GO:0016491">
    <property type="term" value="F:oxidoreductase activity"/>
    <property type="evidence" value="ECO:0007669"/>
    <property type="project" value="InterPro"/>
</dbReference>
<organism evidence="2 3">
    <name type="scientific">Schizopora paradoxa</name>
    <dbReference type="NCBI Taxonomy" id="27342"/>
    <lineage>
        <taxon>Eukaryota</taxon>
        <taxon>Fungi</taxon>
        <taxon>Dikarya</taxon>
        <taxon>Basidiomycota</taxon>
        <taxon>Agaricomycotina</taxon>
        <taxon>Agaricomycetes</taxon>
        <taxon>Hymenochaetales</taxon>
        <taxon>Schizoporaceae</taxon>
        <taxon>Schizopora</taxon>
    </lineage>
</organism>
<dbReference type="AlphaFoldDB" id="A0A0H2S1K5"/>
<dbReference type="InParanoid" id="A0A0H2S1K5"/>
<dbReference type="Pfam" id="PF00107">
    <property type="entry name" value="ADH_zinc_N"/>
    <property type="match status" value="1"/>
</dbReference>
<proteinExistence type="predicted"/>
<gene>
    <name evidence="2" type="ORF">SCHPADRAFT_919310</name>
</gene>
<evidence type="ECO:0000313" key="2">
    <source>
        <dbReference type="EMBL" id="KLO17732.1"/>
    </source>
</evidence>
<accession>A0A0H2S1K5</accession>
<evidence type="ECO:0000259" key="1">
    <source>
        <dbReference type="SMART" id="SM00829"/>
    </source>
</evidence>
<dbReference type="CDD" id="cd08276">
    <property type="entry name" value="MDR7"/>
    <property type="match status" value="1"/>
</dbReference>
<dbReference type="PANTHER" id="PTHR45033:SF1">
    <property type="entry name" value="OXIDOREDUCTASE (EUROFUNG)"/>
    <property type="match status" value="1"/>
</dbReference>
<dbReference type="Gene3D" id="3.90.180.10">
    <property type="entry name" value="Medium-chain alcohol dehydrogenases, catalytic domain"/>
    <property type="match status" value="1"/>
</dbReference>
<dbReference type="SUPFAM" id="SSF51735">
    <property type="entry name" value="NAD(P)-binding Rossmann-fold domains"/>
    <property type="match status" value="1"/>
</dbReference>
<dbReference type="SMART" id="SM00829">
    <property type="entry name" value="PKS_ER"/>
    <property type="match status" value="1"/>
</dbReference>
<dbReference type="PANTHER" id="PTHR45033">
    <property type="match status" value="1"/>
</dbReference>
<dbReference type="Proteomes" id="UP000053477">
    <property type="component" value="Unassembled WGS sequence"/>
</dbReference>
<dbReference type="InterPro" id="IPR052711">
    <property type="entry name" value="Zinc_ADH-like"/>
</dbReference>
<feature type="domain" description="Enoyl reductase (ER)" evidence="1">
    <location>
        <begin position="18"/>
        <end position="341"/>
    </location>
</feature>
<keyword evidence="3" id="KW-1185">Reference proteome</keyword>
<dbReference type="InterPro" id="IPR013154">
    <property type="entry name" value="ADH-like_N"/>
</dbReference>
<dbReference type="Gene3D" id="3.40.50.720">
    <property type="entry name" value="NAD(P)-binding Rossmann-like Domain"/>
    <property type="match status" value="1"/>
</dbReference>